<evidence type="ECO:0000256" key="5">
    <source>
        <dbReference type="ARBA" id="ARBA00022683"/>
    </source>
</evidence>
<evidence type="ECO:0000256" key="1">
    <source>
        <dbReference type="ARBA" id="ARBA00022448"/>
    </source>
</evidence>
<dbReference type="InterPro" id="IPR003501">
    <property type="entry name" value="PTS_EIIB_2/3"/>
</dbReference>
<reference evidence="9 10" key="1">
    <citation type="submission" date="2018-05" db="EMBL/GenBank/DDBJ databases">
        <title>Genomic Encyclopedia of Type Strains, Phase IV (KMG-IV): sequencing the most valuable type-strain genomes for metagenomic binning, comparative biology and taxonomic classification.</title>
        <authorList>
            <person name="Goeker M."/>
        </authorList>
    </citation>
    <scope>NUCLEOTIDE SEQUENCE [LARGE SCALE GENOMIC DNA]</scope>
    <source>
        <strain evidence="9 10">JC118</strain>
    </source>
</reference>
<dbReference type="GO" id="GO:0008982">
    <property type="term" value="F:protein-N(PI)-phosphohistidine-sugar phosphotransferase activity"/>
    <property type="evidence" value="ECO:0007669"/>
    <property type="project" value="InterPro"/>
</dbReference>
<dbReference type="CDD" id="cd05564">
    <property type="entry name" value="PTS_IIB_chitobiose_lichenan"/>
    <property type="match status" value="1"/>
</dbReference>
<gene>
    <name evidence="9" type="ORF">DES51_101232</name>
</gene>
<organism evidence="9 10">
    <name type="scientific">Dielma fastidiosa</name>
    <dbReference type="NCBI Taxonomy" id="1034346"/>
    <lineage>
        <taxon>Bacteria</taxon>
        <taxon>Bacillati</taxon>
        <taxon>Bacillota</taxon>
        <taxon>Erysipelotrichia</taxon>
        <taxon>Erysipelotrichales</taxon>
        <taxon>Erysipelotrichaceae</taxon>
        <taxon>Dielma</taxon>
    </lineage>
</organism>
<dbReference type="GO" id="GO:0016301">
    <property type="term" value="F:kinase activity"/>
    <property type="evidence" value="ECO:0007669"/>
    <property type="project" value="UniProtKB-KW"/>
</dbReference>
<dbReference type="Gene3D" id="3.40.50.2300">
    <property type="match status" value="1"/>
</dbReference>
<feature type="modified residue" description="Phosphocysteine; by EIIA" evidence="7">
    <location>
        <position position="8"/>
    </location>
</feature>
<dbReference type="EMBL" id="QJKH01000001">
    <property type="protein sequence ID" value="PXX81621.1"/>
    <property type="molecule type" value="Genomic_DNA"/>
</dbReference>
<evidence type="ECO:0000256" key="3">
    <source>
        <dbReference type="ARBA" id="ARBA00022597"/>
    </source>
</evidence>
<keyword evidence="1" id="KW-0813">Transport</keyword>
<dbReference type="PROSITE" id="PS51100">
    <property type="entry name" value="PTS_EIIB_TYPE_3"/>
    <property type="match status" value="1"/>
</dbReference>
<evidence type="ECO:0000259" key="8">
    <source>
        <dbReference type="PROSITE" id="PS51100"/>
    </source>
</evidence>
<dbReference type="InterPro" id="IPR051819">
    <property type="entry name" value="PTS_sugar-specific_EIIB"/>
</dbReference>
<dbReference type="PANTHER" id="PTHR34581">
    <property type="entry name" value="PTS SYSTEM N,N'-DIACETYLCHITOBIOSE-SPECIFIC EIIB COMPONENT"/>
    <property type="match status" value="1"/>
</dbReference>
<keyword evidence="4" id="KW-0808">Transferase</keyword>
<dbReference type="RefSeq" id="WP_022936536.1">
    <property type="nucleotide sequence ID" value="NZ_CABKRQ010000001.1"/>
</dbReference>
<keyword evidence="6" id="KW-0418">Kinase</keyword>
<dbReference type="Pfam" id="PF02302">
    <property type="entry name" value="PTS_IIB"/>
    <property type="match status" value="1"/>
</dbReference>
<dbReference type="STRING" id="1034346.GCA_000313565_00229"/>
<protein>
    <submittedName>
        <fullName evidence="9">PTS system cellobiose-specific IIB component</fullName>
    </submittedName>
</protein>
<evidence type="ECO:0000256" key="6">
    <source>
        <dbReference type="ARBA" id="ARBA00022777"/>
    </source>
</evidence>
<evidence type="ECO:0000256" key="7">
    <source>
        <dbReference type="PROSITE-ProRule" id="PRU00423"/>
    </source>
</evidence>
<dbReference type="SUPFAM" id="SSF52794">
    <property type="entry name" value="PTS system IIB component-like"/>
    <property type="match status" value="1"/>
</dbReference>
<feature type="domain" description="PTS EIIB type-3" evidence="8">
    <location>
        <begin position="1"/>
        <end position="101"/>
    </location>
</feature>
<dbReference type="GO" id="GO:0009401">
    <property type="term" value="P:phosphoenolpyruvate-dependent sugar phosphotransferase system"/>
    <property type="evidence" value="ECO:0007669"/>
    <property type="project" value="UniProtKB-KW"/>
</dbReference>
<keyword evidence="2" id="KW-0597">Phosphoprotein</keyword>
<keyword evidence="10" id="KW-1185">Reference proteome</keyword>
<keyword evidence="5" id="KW-0598">Phosphotransferase system</keyword>
<evidence type="ECO:0000256" key="4">
    <source>
        <dbReference type="ARBA" id="ARBA00022679"/>
    </source>
</evidence>
<evidence type="ECO:0000313" key="10">
    <source>
        <dbReference type="Proteomes" id="UP000247612"/>
    </source>
</evidence>
<dbReference type="OrthoDB" id="2186177at2"/>
<accession>A0A2V2F5V6</accession>
<evidence type="ECO:0000313" key="9">
    <source>
        <dbReference type="EMBL" id="PXX81621.1"/>
    </source>
</evidence>
<name>A0A2V2F5V6_9FIRM</name>
<sequence length="101" mass="10876">MVNILLVCSAGMSTSALVKKMDEAAQAKGVEAKIWAVGDAQSKEDAAKADIVLLGPQVRYLEKKMNERVNHEKPVMVIDMAAYGMMNGAKVLDDALALLNK</sequence>
<dbReference type="Proteomes" id="UP000247612">
    <property type="component" value="Unassembled WGS sequence"/>
</dbReference>
<proteinExistence type="predicted"/>
<evidence type="ECO:0000256" key="2">
    <source>
        <dbReference type="ARBA" id="ARBA00022553"/>
    </source>
</evidence>
<dbReference type="InterPro" id="IPR036095">
    <property type="entry name" value="PTS_EIIB-like_sf"/>
</dbReference>
<dbReference type="AlphaFoldDB" id="A0A2V2F5V6"/>
<dbReference type="PANTHER" id="PTHR34581:SF2">
    <property type="entry name" value="PTS SYSTEM N,N'-DIACETYLCHITOBIOSE-SPECIFIC EIIB COMPONENT"/>
    <property type="match status" value="1"/>
</dbReference>
<dbReference type="InterPro" id="IPR013012">
    <property type="entry name" value="PTS_EIIB_3"/>
</dbReference>
<comment type="caution">
    <text evidence="9">The sequence shown here is derived from an EMBL/GenBank/DDBJ whole genome shotgun (WGS) entry which is preliminary data.</text>
</comment>
<keyword evidence="3" id="KW-0762">Sugar transport</keyword>